<name>A0A8H3IFQ3_9LECA</name>
<proteinExistence type="predicted"/>
<evidence type="ECO:0000313" key="2">
    <source>
        <dbReference type="Proteomes" id="UP000664203"/>
    </source>
</evidence>
<comment type="caution">
    <text evidence="1">The sequence shown here is derived from an EMBL/GenBank/DDBJ whole genome shotgun (WGS) entry which is preliminary data.</text>
</comment>
<protein>
    <recommendedName>
        <fullName evidence="3">NADP-dependent oxidoreductase domain-containing protein</fullName>
    </recommendedName>
</protein>
<evidence type="ECO:0008006" key="3">
    <source>
        <dbReference type="Google" id="ProtNLM"/>
    </source>
</evidence>
<dbReference type="Proteomes" id="UP000664203">
    <property type="component" value="Unassembled WGS sequence"/>
</dbReference>
<keyword evidence="2" id="KW-1185">Reference proteome</keyword>
<dbReference type="EMBL" id="CAJPDR010000052">
    <property type="protein sequence ID" value="CAF9911979.1"/>
    <property type="molecule type" value="Genomic_DNA"/>
</dbReference>
<reference evidence="1" key="1">
    <citation type="submission" date="2021-03" db="EMBL/GenBank/DDBJ databases">
        <authorList>
            <person name="Tagirdzhanova G."/>
        </authorList>
    </citation>
    <scope>NUCLEOTIDE SEQUENCE</scope>
</reference>
<dbReference type="OrthoDB" id="48988at2759"/>
<evidence type="ECO:0000313" key="1">
    <source>
        <dbReference type="EMBL" id="CAF9911979.1"/>
    </source>
</evidence>
<dbReference type="AlphaFoldDB" id="A0A8H3IFQ3"/>
<dbReference type="SUPFAM" id="SSF51430">
    <property type="entry name" value="NAD(P)-linked oxidoreductase"/>
    <property type="match status" value="1"/>
</dbReference>
<dbReference type="Gene3D" id="3.20.20.100">
    <property type="entry name" value="NADP-dependent oxidoreductase domain"/>
    <property type="match status" value="1"/>
</dbReference>
<dbReference type="InterPro" id="IPR036812">
    <property type="entry name" value="NAD(P)_OxRdtase_dom_sf"/>
</dbReference>
<accession>A0A8H3IFQ3</accession>
<gene>
    <name evidence="1" type="ORF">ALECFALPRED_007794</name>
</gene>
<sequence length="86" mass="9579">MELGDSGLKISKVILGAMSYGTPEWQEWVLDEEKSLPLLEHAYKVGLNTWDTVRNLPDTLASTLILPMNDLVPRPTSTPMANPKRS</sequence>
<organism evidence="1 2">
    <name type="scientific">Alectoria fallacina</name>
    <dbReference type="NCBI Taxonomy" id="1903189"/>
    <lineage>
        <taxon>Eukaryota</taxon>
        <taxon>Fungi</taxon>
        <taxon>Dikarya</taxon>
        <taxon>Ascomycota</taxon>
        <taxon>Pezizomycotina</taxon>
        <taxon>Lecanoromycetes</taxon>
        <taxon>OSLEUM clade</taxon>
        <taxon>Lecanoromycetidae</taxon>
        <taxon>Lecanorales</taxon>
        <taxon>Lecanorineae</taxon>
        <taxon>Parmeliaceae</taxon>
        <taxon>Alectoria</taxon>
    </lineage>
</organism>